<feature type="chain" id="PRO_5042106038" evidence="10">
    <location>
        <begin position="22"/>
        <end position="164"/>
    </location>
</feature>
<dbReference type="SUPFAM" id="SSF47699">
    <property type="entry name" value="Bifunctional inhibitor/lipid-transfer protein/seed storage 2S albumin"/>
    <property type="match status" value="1"/>
</dbReference>
<keyword evidence="6" id="KW-1015">Disulfide bond</keyword>
<evidence type="ECO:0000259" key="11">
    <source>
        <dbReference type="SMART" id="SM00499"/>
    </source>
</evidence>
<dbReference type="Proteomes" id="UP001237642">
    <property type="component" value="Unassembled WGS sequence"/>
</dbReference>
<evidence type="ECO:0000313" key="13">
    <source>
        <dbReference type="Proteomes" id="UP001237642"/>
    </source>
</evidence>
<keyword evidence="3" id="KW-1003">Cell membrane</keyword>
<keyword evidence="13" id="KW-1185">Reference proteome</keyword>
<comment type="caution">
    <text evidence="12">The sequence shown here is derived from an EMBL/GenBank/DDBJ whole genome shotgun (WGS) entry which is preliminary data.</text>
</comment>
<keyword evidence="4" id="KW-0472">Membrane</keyword>
<gene>
    <name evidence="12" type="ORF">POM88_032599</name>
</gene>
<keyword evidence="4" id="KW-0336">GPI-anchor</keyword>
<dbReference type="GO" id="GO:0098552">
    <property type="term" value="C:side of membrane"/>
    <property type="evidence" value="ECO:0007669"/>
    <property type="project" value="UniProtKB-KW"/>
</dbReference>
<evidence type="ECO:0000256" key="8">
    <source>
        <dbReference type="ARBA" id="ARBA00023288"/>
    </source>
</evidence>
<evidence type="ECO:0000256" key="4">
    <source>
        <dbReference type="ARBA" id="ARBA00022622"/>
    </source>
</evidence>
<keyword evidence="5 10" id="KW-0732">Signal</keyword>
<dbReference type="Pfam" id="PF14368">
    <property type="entry name" value="LTP_2"/>
    <property type="match status" value="1"/>
</dbReference>
<dbReference type="CDD" id="cd00010">
    <property type="entry name" value="AAI_LTSS"/>
    <property type="match status" value="1"/>
</dbReference>
<evidence type="ECO:0000256" key="2">
    <source>
        <dbReference type="ARBA" id="ARBA00009748"/>
    </source>
</evidence>
<organism evidence="12 13">
    <name type="scientific">Heracleum sosnowskyi</name>
    <dbReference type="NCBI Taxonomy" id="360622"/>
    <lineage>
        <taxon>Eukaryota</taxon>
        <taxon>Viridiplantae</taxon>
        <taxon>Streptophyta</taxon>
        <taxon>Embryophyta</taxon>
        <taxon>Tracheophyta</taxon>
        <taxon>Spermatophyta</taxon>
        <taxon>Magnoliopsida</taxon>
        <taxon>eudicotyledons</taxon>
        <taxon>Gunneridae</taxon>
        <taxon>Pentapetalae</taxon>
        <taxon>asterids</taxon>
        <taxon>campanulids</taxon>
        <taxon>Apiales</taxon>
        <taxon>Apiaceae</taxon>
        <taxon>Apioideae</taxon>
        <taxon>apioid superclade</taxon>
        <taxon>Tordylieae</taxon>
        <taxon>Tordyliinae</taxon>
        <taxon>Heracleum</taxon>
    </lineage>
</organism>
<dbReference type="InterPro" id="IPR016140">
    <property type="entry name" value="Bifunc_inhib/LTP/seed_store"/>
</dbReference>
<evidence type="ECO:0000256" key="5">
    <source>
        <dbReference type="ARBA" id="ARBA00022729"/>
    </source>
</evidence>
<accession>A0AAD8I0T4</accession>
<dbReference type="SMART" id="SM00499">
    <property type="entry name" value="AAI"/>
    <property type="match status" value="1"/>
</dbReference>
<comment type="similarity">
    <text evidence="2">Belongs to the plant LTP family.</text>
</comment>
<evidence type="ECO:0000256" key="9">
    <source>
        <dbReference type="SAM" id="MobiDB-lite"/>
    </source>
</evidence>
<dbReference type="Gene3D" id="1.10.110.10">
    <property type="entry name" value="Plant lipid-transfer and hydrophobic proteins"/>
    <property type="match status" value="1"/>
</dbReference>
<evidence type="ECO:0000256" key="3">
    <source>
        <dbReference type="ARBA" id="ARBA00022475"/>
    </source>
</evidence>
<comment type="subcellular location">
    <subcellularLocation>
        <location evidence="1">Cell membrane</location>
        <topology evidence="1">Lipid-anchor</topology>
        <topology evidence="1">GPI-anchor</topology>
    </subcellularLocation>
</comment>
<proteinExistence type="inferred from homology"/>
<sequence length="164" mass="16980">MKSLIVGVMVVAMMVNLVVEGLDLPVCVVSLVGCADYLNTTTTPPATCCVPLKEAVTDQLPCLCDIYNDPALLQSFGINVTQAIELPGRCGINFSISECTGSPAPNSPIPQPGSPTPNFQTTVNSPTTLNSPTTPSAPPPSSDTGRSATATFSCLFILAAAMLY</sequence>
<dbReference type="PANTHER" id="PTHR33044">
    <property type="entry name" value="BIFUNCTIONAL INHIBITOR/LIPID-TRANSFER PROTEIN/SEED STORAGE 2S ALBUMIN SUPERFAMILY PROTEIN-RELATED"/>
    <property type="match status" value="1"/>
</dbReference>
<evidence type="ECO:0000256" key="10">
    <source>
        <dbReference type="SAM" id="SignalP"/>
    </source>
</evidence>
<name>A0AAD8I0T4_9APIA</name>
<dbReference type="PROSITE" id="PS51257">
    <property type="entry name" value="PROKAR_LIPOPROTEIN"/>
    <property type="match status" value="1"/>
</dbReference>
<evidence type="ECO:0000256" key="6">
    <source>
        <dbReference type="ARBA" id="ARBA00023157"/>
    </source>
</evidence>
<evidence type="ECO:0000313" key="12">
    <source>
        <dbReference type="EMBL" id="KAK1376406.1"/>
    </source>
</evidence>
<evidence type="ECO:0000256" key="1">
    <source>
        <dbReference type="ARBA" id="ARBA00004609"/>
    </source>
</evidence>
<reference evidence="12" key="2">
    <citation type="submission" date="2023-05" db="EMBL/GenBank/DDBJ databases">
        <authorList>
            <person name="Schelkunov M.I."/>
        </authorList>
    </citation>
    <scope>NUCLEOTIDE SEQUENCE</scope>
    <source>
        <strain evidence="12">Hsosn_3</strain>
        <tissue evidence="12">Leaf</tissue>
    </source>
</reference>
<keyword evidence="8" id="KW-0449">Lipoprotein</keyword>
<reference evidence="12" key="1">
    <citation type="submission" date="2023-02" db="EMBL/GenBank/DDBJ databases">
        <title>Genome of toxic invasive species Heracleum sosnowskyi carries increased number of genes despite the absence of recent whole-genome duplications.</title>
        <authorList>
            <person name="Schelkunov M."/>
            <person name="Shtratnikova V."/>
            <person name="Makarenko M."/>
            <person name="Klepikova A."/>
            <person name="Omelchenko D."/>
            <person name="Novikova G."/>
            <person name="Obukhova E."/>
            <person name="Bogdanov V."/>
            <person name="Penin A."/>
            <person name="Logacheva M."/>
        </authorList>
    </citation>
    <scope>NUCLEOTIDE SEQUENCE</scope>
    <source>
        <strain evidence="12">Hsosn_3</strain>
        <tissue evidence="12">Leaf</tissue>
    </source>
</reference>
<feature type="region of interest" description="Disordered" evidence="9">
    <location>
        <begin position="104"/>
        <end position="146"/>
    </location>
</feature>
<dbReference type="InterPro" id="IPR036312">
    <property type="entry name" value="Bifun_inhib/LTP/seed_sf"/>
</dbReference>
<feature type="signal peptide" evidence="10">
    <location>
        <begin position="1"/>
        <end position="21"/>
    </location>
</feature>
<dbReference type="InterPro" id="IPR043325">
    <property type="entry name" value="LTSS"/>
</dbReference>
<dbReference type="AlphaFoldDB" id="A0AAD8I0T4"/>
<keyword evidence="7" id="KW-0325">Glycoprotein</keyword>
<evidence type="ECO:0000256" key="7">
    <source>
        <dbReference type="ARBA" id="ARBA00023180"/>
    </source>
</evidence>
<feature type="domain" description="Bifunctional inhibitor/plant lipid transfer protein/seed storage helical" evidence="11">
    <location>
        <begin position="27"/>
        <end position="99"/>
    </location>
</feature>
<protein>
    <submittedName>
        <fullName evidence="12">Lipid transfer-like protein VAS</fullName>
    </submittedName>
</protein>
<dbReference type="GO" id="GO:0005886">
    <property type="term" value="C:plasma membrane"/>
    <property type="evidence" value="ECO:0007669"/>
    <property type="project" value="UniProtKB-SubCell"/>
</dbReference>
<feature type="compositionally biased region" description="Low complexity" evidence="9">
    <location>
        <begin position="121"/>
        <end position="134"/>
    </location>
</feature>
<dbReference type="EMBL" id="JAUIZM010000007">
    <property type="protein sequence ID" value="KAK1376406.1"/>
    <property type="molecule type" value="Genomic_DNA"/>
</dbReference>
<feature type="compositionally biased region" description="Pro residues" evidence="9">
    <location>
        <begin position="105"/>
        <end position="115"/>
    </location>
</feature>